<sequence>MRDPVSHCAAADMIPLLCYYWAPSEHSDFDGNQTTSTAVQVSFQLVANIYLDIGLILS</sequence>
<dbReference type="EMBL" id="JBFTWV010000012">
    <property type="protein sequence ID" value="KAL2798525.1"/>
    <property type="molecule type" value="Genomic_DNA"/>
</dbReference>
<evidence type="ECO:0000313" key="1">
    <source>
        <dbReference type="EMBL" id="KAL2798525.1"/>
    </source>
</evidence>
<gene>
    <name evidence="1" type="ORF">BJX66DRAFT_295079</name>
</gene>
<organism evidence="1 2">
    <name type="scientific">Aspergillus keveii</name>
    <dbReference type="NCBI Taxonomy" id="714993"/>
    <lineage>
        <taxon>Eukaryota</taxon>
        <taxon>Fungi</taxon>
        <taxon>Dikarya</taxon>
        <taxon>Ascomycota</taxon>
        <taxon>Pezizomycotina</taxon>
        <taxon>Eurotiomycetes</taxon>
        <taxon>Eurotiomycetidae</taxon>
        <taxon>Eurotiales</taxon>
        <taxon>Aspergillaceae</taxon>
        <taxon>Aspergillus</taxon>
        <taxon>Aspergillus subgen. Nidulantes</taxon>
    </lineage>
</organism>
<keyword evidence="2" id="KW-1185">Reference proteome</keyword>
<protein>
    <submittedName>
        <fullName evidence="1">Uncharacterized protein</fullName>
    </submittedName>
</protein>
<reference evidence="1 2" key="1">
    <citation type="submission" date="2024-07" db="EMBL/GenBank/DDBJ databases">
        <title>Section-level genome sequencing and comparative genomics of Aspergillus sections Usti and Cavernicolus.</title>
        <authorList>
            <consortium name="Lawrence Berkeley National Laboratory"/>
            <person name="Nybo J.L."/>
            <person name="Vesth T.C."/>
            <person name="Theobald S."/>
            <person name="Frisvad J.C."/>
            <person name="Larsen T.O."/>
            <person name="Kjaerboelling I."/>
            <person name="Rothschild-Mancinelli K."/>
            <person name="Lyhne E.K."/>
            <person name="Kogle M.E."/>
            <person name="Barry K."/>
            <person name="Clum A."/>
            <person name="Na H."/>
            <person name="Ledsgaard L."/>
            <person name="Lin J."/>
            <person name="Lipzen A."/>
            <person name="Kuo A."/>
            <person name="Riley R."/>
            <person name="Mondo S."/>
            <person name="Labutti K."/>
            <person name="Haridas S."/>
            <person name="Pangalinan J."/>
            <person name="Salamov A.A."/>
            <person name="Simmons B.A."/>
            <person name="Magnuson J.K."/>
            <person name="Chen J."/>
            <person name="Drula E."/>
            <person name="Henrissat B."/>
            <person name="Wiebenga A."/>
            <person name="Lubbers R.J."/>
            <person name="Gomes A.C."/>
            <person name="Makela M.R."/>
            <person name="Stajich J."/>
            <person name="Grigoriev I.V."/>
            <person name="Mortensen U.H."/>
            <person name="De Vries R.P."/>
            <person name="Baker S.E."/>
            <person name="Andersen M.R."/>
        </authorList>
    </citation>
    <scope>NUCLEOTIDE SEQUENCE [LARGE SCALE GENOMIC DNA]</scope>
    <source>
        <strain evidence="1 2">CBS 209.92</strain>
    </source>
</reference>
<name>A0ABR4GJ31_9EURO</name>
<evidence type="ECO:0000313" key="2">
    <source>
        <dbReference type="Proteomes" id="UP001610563"/>
    </source>
</evidence>
<proteinExistence type="predicted"/>
<comment type="caution">
    <text evidence="1">The sequence shown here is derived from an EMBL/GenBank/DDBJ whole genome shotgun (WGS) entry which is preliminary data.</text>
</comment>
<accession>A0ABR4GJ31</accession>
<dbReference type="Proteomes" id="UP001610563">
    <property type="component" value="Unassembled WGS sequence"/>
</dbReference>